<evidence type="ECO:0000313" key="1">
    <source>
        <dbReference type="EMBL" id="PJF16564.1"/>
    </source>
</evidence>
<reference evidence="1 2" key="1">
    <citation type="submission" date="2016-10" db="EMBL/GenBank/DDBJ databases">
        <title>The genome of Paramicrosporidium saccamoebae is the missing link in understanding Cryptomycota and Microsporidia evolution.</title>
        <authorList>
            <person name="Quandt C.A."/>
            <person name="Beaudet D."/>
            <person name="Corsaro D."/>
            <person name="Michel R."/>
            <person name="Corradi N."/>
            <person name="James T."/>
        </authorList>
    </citation>
    <scope>NUCLEOTIDE SEQUENCE [LARGE SCALE GENOMIC DNA]</scope>
    <source>
        <strain evidence="1 2">KSL3</strain>
    </source>
</reference>
<dbReference type="EMBL" id="MTSL01000213">
    <property type="protein sequence ID" value="PJF16564.1"/>
    <property type="molecule type" value="Genomic_DNA"/>
</dbReference>
<accession>A0A2H9TFL2</accession>
<evidence type="ECO:0000313" key="2">
    <source>
        <dbReference type="Proteomes" id="UP000240830"/>
    </source>
</evidence>
<organism evidence="1 2">
    <name type="scientific">Paramicrosporidium saccamoebae</name>
    <dbReference type="NCBI Taxonomy" id="1246581"/>
    <lineage>
        <taxon>Eukaryota</taxon>
        <taxon>Fungi</taxon>
        <taxon>Fungi incertae sedis</taxon>
        <taxon>Cryptomycota</taxon>
        <taxon>Cryptomycota incertae sedis</taxon>
        <taxon>Paramicrosporidium</taxon>
    </lineage>
</organism>
<dbReference type="AlphaFoldDB" id="A0A2H9TFL2"/>
<dbReference type="Proteomes" id="UP000240830">
    <property type="component" value="Unassembled WGS sequence"/>
</dbReference>
<protein>
    <submittedName>
        <fullName evidence="1">Uncharacterized protein</fullName>
    </submittedName>
</protein>
<comment type="caution">
    <text evidence="1">The sequence shown here is derived from an EMBL/GenBank/DDBJ whole genome shotgun (WGS) entry which is preliminary data.</text>
</comment>
<gene>
    <name evidence="1" type="ORF">PSACC_03613</name>
</gene>
<keyword evidence="2" id="KW-1185">Reference proteome</keyword>
<sequence length="128" mass="15221">MSPDELDLQRHIDEALADISFSADKHEEKEMTLLGDLLDTPILDKDDDFQKMTRQLNTRKDNDLRKMGKRLDSREDEDLRKIAKRLDSREDEDLQKMVKRLNSREDEDLQKMVKQLDDRFNSIIVSSW</sequence>
<proteinExistence type="predicted"/>
<name>A0A2H9TFL2_9FUNG</name>